<sequence length="64" mass="6956">MLKRFFICNIVTVFWALIFGEVIGYIASALELMPYSIGQIGCVAALTAFIATNGILLISRVSKS</sequence>
<gene>
    <name evidence="2" type="ORF">NBRC111893_1210</name>
</gene>
<dbReference type="STRING" id="1138822.PL11_009335"/>
<keyword evidence="1" id="KW-0472">Membrane</keyword>
<evidence type="ECO:0000256" key="1">
    <source>
        <dbReference type="SAM" id="Phobius"/>
    </source>
</evidence>
<evidence type="ECO:0000313" key="2">
    <source>
        <dbReference type="EMBL" id="GAY73064.1"/>
    </source>
</evidence>
<dbReference type="InterPro" id="IPR021324">
    <property type="entry name" value="DUF2929"/>
</dbReference>
<keyword evidence="3" id="KW-1185">Reference proteome</keyword>
<dbReference type="Pfam" id="PF11151">
    <property type="entry name" value="DUF2929"/>
    <property type="match status" value="1"/>
</dbReference>
<comment type="caution">
    <text evidence="2">The sequence shown here is derived from an EMBL/GenBank/DDBJ whole genome shotgun (WGS) entry which is preliminary data.</text>
</comment>
<feature type="transmembrane region" description="Helical" evidence="1">
    <location>
        <begin position="36"/>
        <end position="58"/>
    </location>
</feature>
<reference evidence="2 3" key="1">
    <citation type="submission" date="2017-11" db="EMBL/GenBank/DDBJ databases">
        <title>Draft Genome Sequence of Lactobacillus curieae NBRC 111893 isolated from Koso, a Japanese sugar-Vegetable Fermented Beverage.</title>
        <authorList>
            <person name="Chiou T.Y."/>
            <person name="Oshima K."/>
            <person name="Suda W."/>
            <person name="Hattori M."/>
            <person name="Takahashi T."/>
        </authorList>
    </citation>
    <scope>NUCLEOTIDE SEQUENCE [LARGE SCALE GENOMIC DNA]</scope>
    <source>
        <strain evidence="2 3">NBRC111893</strain>
    </source>
</reference>
<evidence type="ECO:0008006" key="4">
    <source>
        <dbReference type="Google" id="ProtNLM"/>
    </source>
</evidence>
<dbReference type="AlphaFoldDB" id="A0A401FL01"/>
<feature type="transmembrane region" description="Helical" evidence="1">
    <location>
        <begin position="7"/>
        <end position="30"/>
    </location>
</feature>
<dbReference type="Proteomes" id="UP000286974">
    <property type="component" value="Unassembled WGS sequence"/>
</dbReference>
<organism evidence="2 3">
    <name type="scientific">Lentilactobacillus kosonis</name>
    <dbReference type="NCBI Taxonomy" id="2810561"/>
    <lineage>
        <taxon>Bacteria</taxon>
        <taxon>Bacillati</taxon>
        <taxon>Bacillota</taxon>
        <taxon>Bacilli</taxon>
        <taxon>Lactobacillales</taxon>
        <taxon>Lactobacillaceae</taxon>
        <taxon>Lentilactobacillus</taxon>
    </lineage>
</organism>
<evidence type="ECO:0000313" key="3">
    <source>
        <dbReference type="Proteomes" id="UP000286974"/>
    </source>
</evidence>
<dbReference type="EMBL" id="BEXA01000002">
    <property type="protein sequence ID" value="GAY73064.1"/>
    <property type="molecule type" value="Genomic_DNA"/>
</dbReference>
<accession>A0A401FL01</accession>
<keyword evidence="1" id="KW-0812">Transmembrane</keyword>
<dbReference type="RefSeq" id="WP_125008198.1">
    <property type="nucleotide sequence ID" value="NZ_BEXA01000002.1"/>
</dbReference>
<keyword evidence="1" id="KW-1133">Transmembrane helix</keyword>
<proteinExistence type="predicted"/>
<name>A0A401FL01_9LACO</name>
<protein>
    <recommendedName>
        <fullName evidence="4">DUF2929 family protein</fullName>
    </recommendedName>
</protein>
<dbReference type="OrthoDB" id="2300224at2"/>